<keyword evidence="3" id="KW-1185">Reference proteome</keyword>
<dbReference type="GO" id="GO:0003676">
    <property type="term" value="F:nucleic acid binding"/>
    <property type="evidence" value="ECO:0007669"/>
    <property type="project" value="InterPro"/>
</dbReference>
<feature type="domain" description="Integrase catalytic" evidence="1">
    <location>
        <begin position="3"/>
        <end position="135"/>
    </location>
</feature>
<dbReference type="Gene3D" id="3.30.420.10">
    <property type="entry name" value="Ribonuclease H-like superfamily/Ribonuclease H"/>
    <property type="match status" value="1"/>
</dbReference>
<accession>A0A836JQU6</accession>
<dbReference type="PROSITE" id="PS50994">
    <property type="entry name" value="INTEGRASE"/>
    <property type="match status" value="1"/>
</dbReference>
<comment type="caution">
    <text evidence="2">The sequence shown here is derived from an EMBL/GenBank/DDBJ whole genome shotgun (WGS) entry which is preliminary data.</text>
</comment>
<dbReference type="InterPro" id="IPR012337">
    <property type="entry name" value="RNaseH-like_sf"/>
</dbReference>
<dbReference type="SUPFAM" id="SSF53098">
    <property type="entry name" value="Ribonuclease H-like"/>
    <property type="match status" value="1"/>
</dbReference>
<evidence type="ECO:0000259" key="1">
    <source>
        <dbReference type="PROSITE" id="PS50994"/>
    </source>
</evidence>
<dbReference type="InterPro" id="IPR001584">
    <property type="entry name" value="Integrase_cat-core"/>
</dbReference>
<sequence>MLITDTPGSSFDKVAMDIVGPLPKTGRGNEYILTLQDQLTKFCMGIPLSDQTSETIAEAFVDRFICVLGAPKAILTDQGRNFVSELMKKIAKIFRIRKFRTTAFHPQSNGSLERSHHALGEYLKQYANEQKQWDR</sequence>
<feature type="non-terminal residue" evidence="2">
    <location>
        <position position="135"/>
    </location>
</feature>
<dbReference type="Pfam" id="PF00665">
    <property type="entry name" value="rve"/>
    <property type="match status" value="1"/>
</dbReference>
<gene>
    <name evidence="2" type="primary">Pol_13</name>
    <name evidence="2" type="ORF">G6Z78_0013220</name>
</gene>
<evidence type="ECO:0000313" key="3">
    <source>
        <dbReference type="Proteomes" id="UP000668214"/>
    </source>
</evidence>
<feature type="non-terminal residue" evidence="2">
    <location>
        <position position="1"/>
    </location>
</feature>
<dbReference type="PANTHER" id="PTHR37984">
    <property type="entry name" value="PROTEIN CBG26694"/>
    <property type="match status" value="1"/>
</dbReference>
<protein>
    <submittedName>
        <fullName evidence="2">POL4 protein</fullName>
    </submittedName>
</protein>
<dbReference type="EMBL" id="JAANIA010001202">
    <property type="protein sequence ID" value="KAG5321414.1"/>
    <property type="molecule type" value="Genomic_DNA"/>
</dbReference>
<dbReference type="InterPro" id="IPR036397">
    <property type="entry name" value="RNaseH_sf"/>
</dbReference>
<reference evidence="2" key="1">
    <citation type="submission" date="2020-02" db="EMBL/GenBank/DDBJ databases">
        <title>Relaxed selection underlies rapid genomic changes in the transitions from sociality to social parasitism in ants.</title>
        <authorList>
            <person name="Bi X."/>
        </authorList>
    </citation>
    <scope>NUCLEOTIDE SEQUENCE</scope>
    <source>
        <strain evidence="2">BGI-DK2014c</strain>
        <tissue evidence="2">Whole body</tissue>
    </source>
</reference>
<evidence type="ECO:0000313" key="2">
    <source>
        <dbReference type="EMBL" id="KAG5321414.1"/>
    </source>
</evidence>
<dbReference type="GO" id="GO:0015074">
    <property type="term" value="P:DNA integration"/>
    <property type="evidence" value="ECO:0007669"/>
    <property type="project" value="InterPro"/>
</dbReference>
<organism evidence="2 3">
    <name type="scientific">Pseudoatta argentina</name>
    <dbReference type="NCBI Taxonomy" id="621737"/>
    <lineage>
        <taxon>Eukaryota</taxon>
        <taxon>Metazoa</taxon>
        <taxon>Ecdysozoa</taxon>
        <taxon>Arthropoda</taxon>
        <taxon>Hexapoda</taxon>
        <taxon>Insecta</taxon>
        <taxon>Pterygota</taxon>
        <taxon>Neoptera</taxon>
        <taxon>Endopterygota</taxon>
        <taxon>Hymenoptera</taxon>
        <taxon>Apocrita</taxon>
        <taxon>Aculeata</taxon>
        <taxon>Formicoidea</taxon>
        <taxon>Formicidae</taxon>
        <taxon>Myrmicinae</taxon>
        <taxon>Pseudoatta</taxon>
    </lineage>
</organism>
<dbReference type="AlphaFoldDB" id="A0A836JQU6"/>
<name>A0A836JQU6_9HYME</name>
<proteinExistence type="predicted"/>
<dbReference type="Proteomes" id="UP000668214">
    <property type="component" value="Unassembled WGS sequence"/>
</dbReference>
<dbReference type="PANTHER" id="PTHR37984:SF15">
    <property type="entry name" value="INTEGRASE CATALYTIC DOMAIN-CONTAINING PROTEIN"/>
    <property type="match status" value="1"/>
</dbReference>
<dbReference type="InterPro" id="IPR050951">
    <property type="entry name" value="Retrovirus_Pol_polyprotein"/>
</dbReference>